<gene>
    <name evidence="2" type="ORF">ACCAA_580016</name>
</gene>
<dbReference type="PANTHER" id="PTHR34611:SF2">
    <property type="entry name" value="INACTIVE RECOMBINATION-PROMOTING NUCLEASE-LIKE PROTEIN RPNE-RELATED"/>
    <property type="match status" value="1"/>
</dbReference>
<dbReference type="PANTHER" id="PTHR34611">
    <property type="match status" value="1"/>
</dbReference>
<dbReference type="AlphaFoldDB" id="A0A1A8XTY6"/>
<reference evidence="2 3" key="1">
    <citation type="submission" date="2016-06" db="EMBL/GenBank/DDBJ databases">
        <authorList>
            <person name="Kjaerup R.B."/>
            <person name="Dalgaard T.S."/>
            <person name="Juul-Madsen H.R."/>
        </authorList>
    </citation>
    <scope>NUCLEOTIDE SEQUENCE [LARGE SCALE GENOMIC DNA]</scope>
    <source>
        <strain evidence="2">3</strain>
    </source>
</reference>
<evidence type="ECO:0000259" key="1">
    <source>
        <dbReference type="Pfam" id="PF04754"/>
    </source>
</evidence>
<dbReference type="GO" id="GO:1990238">
    <property type="term" value="F:double-stranded DNA endonuclease activity"/>
    <property type="evidence" value="ECO:0007669"/>
    <property type="project" value="TreeGrafter"/>
</dbReference>
<dbReference type="Pfam" id="PF04754">
    <property type="entry name" value="Transposase_31"/>
    <property type="match status" value="1"/>
</dbReference>
<dbReference type="RefSeq" id="WP_186408313.1">
    <property type="nucleotide sequence ID" value="NZ_FLQX01000136.1"/>
</dbReference>
<evidence type="ECO:0000313" key="2">
    <source>
        <dbReference type="EMBL" id="SBT08525.1"/>
    </source>
</evidence>
<accession>A0A1A8XTY6</accession>
<dbReference type="GO" id="GO:0006310">
    <property type="term" value="P:DNA recombination"/>
    <property type="evidence" value="ECO:0007669"/>
    <property type="project" value="TreeGrafter"/>
</dbReference>
<protein>
    <recommendedName>
        <fullName evidence="1">Transposase (putative) YhgA-like domain-containing protein</fullName>
    </recommendedName>
</protein>
<keyword evidence="3" id="KW-1185">Reference proteome</keyword>
<dbReference type="STRING" id="1860102.ACCAA_580016"/>
<name>A0A1A8XTY6_9PROT</name>
<sequence length="336" mass="37605">MTTLNSPHDRFFKAVFGRAEVAAEFLERYLPAAAVQALDWKTLRAAKDSFLDPELVLHPADLLYAVDLHGGGTSYVHVLFEHKSYVESRIGLDLLRYRVRIWEQWLNAGNAGRLPVIVPVVVYHGTATWGVSQQFADEVVDAPGLRAYVPACLYHLIDLSGYRDDELQGAVMLHTALLTLKYIFRDELRDRLPEILGLLRDLAQSSNGLDYVRTLLRYLAQAASIDRLTGDELRQAVTQTLSGGGELMLTIAEQWEQQAMEKGIEKGMEKGIAKGIEKGIEKGEARLLTQLLTWRFGPPPAWVETKLAHAEPALMEAWAKRVLDAQTLDAVFVERG</sequence>
<dbReference type="Proteomes" id="UP000199169">
    <property type="component" value="Unassembled WGS sequence"/>
</dbReference>
<dbReference type="EMBL" id="FLQX01000136">
    <property type="protein sequence ID" value="SBT08525.1"/>
    <property type="molecule type" value="Genomic_DNA"/>
</dbReference>
<dbReference type="InterPro" id="IPR051699">
    <property type="entry name" value="Rpn/YhgA-like_nuclease"/>
</dbReference>
<proteinExistence type="predicted"/>
<evidence type="ECO:0000313" key="3">
    <source>
        <dbReference type="Proteomes" id="UP000199169"/>
    </source>
</evidence>
<dbReference type="InterPro" id="IPR006842">
    <property type="entry name" value="Transposase_31"/>
</dbReference>
<feature type="domain" description="Transposase (putative) YhgA-like" evidence="1">
    <location>
        <begin position="6"/>
        <end position="207"/>
    </location>
</feature>
<organism evidence="2 3">
    <name type="scientific">Candidatus Accumulibacter aalborgensis</name>
    <dbReference type="NCBI Taxonomy" id="1860102"/>
    <lineage>
        <taxon>Bacteria</taxon>
        <taxon>Pseudomonadati</taxon>
        <taxon>Pseudomonadota</taxon>
        <taxon>Betaproteobacteria</taxon>
        <taxon>Candidatus Accumulibacter</taxon>
    </lineage>
</organism>